<keyword evidence="3" id="KW-1185">Reference proteome</keyword>
<sequence>MVFILILILSYLLQLFLPWWIIVVISFAACGLIGKTAKISFWSPFFAILLLWIGMALYKSIPNENLLAGKIAVMFGLSAWWHILIVTGLVGGLASGISGLCGYHFRKAILHKKTDN</sequence>
<keyword evidence="1" id="KW-1133">Transmembrane helix</keyword>
<dbReference type="Proteomes" id="UP001337681">
    <property type="component" value="Unassembled WGS sequence"/>
</dbReference>
<reference evidence="2 3" key="1">
    <citation type="submission" date="2024-01" db="EMBL/GenBank/DDBJ databases">
        <title>Pedobacter sp. nov., isolated from oil-contaminated soil.</title>
        <authorList>
            <person name="Le N.T.T."/>
        </authorList>
    </citation>
    <scope>NUCLEOTIDE SEQUENCE [LARGE SCALE GENOMIC DNA]</scope>
    <source>
        <strain evidence="2 3">VNH31</strain>
    </source>
</reference>
<feature type="transmembrane region" description="Helical" evidence="1">
    <location>
        <begin position="6"/>
        <end position="34"/>
    </location>
</feature>
<evidence type="ECO:0000256" key="1">
    <source>
        <dbReference type="SAM" id="Phobius"/>
    </source>
</evidence>
<organism evidence="2 3">
    <name type="scientific">Pedobacter flavus</name>
    <dbReference type="NCBI Taxonomy" id="3113906"/>
    <lineage>
        <taxon>Bacteria</taxon>
        <taxon>Pseudomonadati</taxon>
        <taxon>Bacteroidota</taxon>
        <taxon>Sphingobacteriia</taxon>
        <taxon>Sphingobacteriales</taxon>
        <taxon>Sphingobacteriaceae</taxon>
        <taxon>Pedobacter</taxon>
    </lineage>
</organism>
<evidence type="ECO:0008006" key="4">
    <source>
        <dbReference type="Google" id="ProtNLM"/>
    </source>
</evidence>
<gene>
    <name evidence="2" type="ORF">VRU49_00465</name>
</gene>
<keyword evidence="1" id="KW-0812">Transmembrane</keyword>
<feature type="transmembrane region" description="Helical" evidence="1">
    <location>
        <begin position="79"/>
        <end position="103"/>
    </location>
</feature>
<evidence type="ECO:0000313" key="3">
    <source>
        <dbReference type="Proteomes" id="UP001337681"/>
    </source>
</evidence>
<evidence type="ECO:0000313" key="2">
    <source>
        <dbReference type="EMBL" id="MEE1883877.1"/>
    </source>
</evidence>
<name>A0ABU7GYC4_9SPHI</name>
<keyword evidence="1" id="KW-0472">Membrane</keyword>
<protein>
    <recommendedName>
        <fullName evidence="4">DUF1097 domain-containing protein</fullName>
    </recommendedName>
</protein>
<accession>A0ABU7GYC4</accession>
<comment type="caution">
    <text evidence="2">The sequence shown here is derived from an EMBL/GenBank/DDBJ whole genome shotgun (WGS) entry which is preliminary data.</text>
</comment>
<feature type="transmembrane region" description="Helical" evidence="1">
    <location>
        <begin position="41"/>
        <end position="59"/>
    </location>
</feature>
<proteinExistence type="predicted"/>
<dbReference type="EMBL" id="JAZDQU010000001">
    <property type="protein sequence ID" value="MEE1883877.1"/>
    <property type="molecule type" value="Genomic_DNA"/>
</dbReference>
<dbReference type="RefSeq" id="WP_330144802.1">
    <property type="nucleotide sequence ID" value="NZ_JAZDQU010000001.1"/>
</dbReference>